<dbReference type="VEuPathDB" id="VectorBase:HLOH_064131"/>
<dbReference type="PIRSF" id="PIRSF001221">
    <property type="entry name" value="Amidase_fungi"/>
    <property type="match status" value="1"/>
</dbReference>
<evidence type="ECO:0000259" key="3">
    <source>
        <dbReference type="Pfam" id="PF01425"/>
    </source>
</evidence>
<dbReference type="EMBL" id="JABSTR010000011">
    <property type="protein sequence ID" value="KAH9381695.1"/>
    <property type="molecule type" value="Genomic_DNA"/>
</dbReference>
<evidence type="ECO:0000256" key="1">
    <source>
        <dbReference type="ARBA" id="ARBA00009199"/>
    </source>
</evidence>
<dbReference type="PANTHER" id="PTHR43372">
    <property type="entry name" value="FATTY-ACID AMIDE HYDROLASE"/>
    <property type="match status" value="1"/>
</dbReference>
<proteinExistence type="inferred from homology"/>
<accession>A0A9J6H4H3</accession>
<dbReference type="SUPFAM" id="SSF75304">
    <property type="entry name" value="Amidase signature (AS) enzymes"/>
    <property type="match status" value="1"/>
</dbReference>
<dbReference type="GO" id="GO:0012505">
    <property type="term" value="C:endomembrane system"/>
    <property type="evidence" value="ECO:0007669"/>
    <property type="project" value="TreeGrafter"/>
</dbReference>
<dbReference type="OrthoDB" id="6428749at2759"/>
<keyword evidence="5" id="KW-1185">Reference proteome</keyword>
<dbReference type="Proteomes" id="UP000821853">
    <property type="component" value="Chromosome 9"/>
</dbReference>
<feature type="active site" description="Charge relay system" evidence="2">
    <location>
        <position position="128"/>
    </location>
</feature>
<dbReference type="PANTHER" id="PTHR43372:SF4">
    <property type="entry name" value="FATTY-ACID AMIDE HYDROLASE 2"/>
    <property type="match status" value="1"/>
</dbReference>
<dbReference type="InterPro" id="IPR052739">
    <property type="entry name" value="FAAH2"/>
</dbReference>
<evidence type="ECO:0000256" key="2">
    <source>
        <dbReference type="PIRSR" id="PIRSR001221-1"/>
    </source>
</evidence>
<sequence>MKKLALKCFLIALRYVKMLNEFFLTSLFAFMHGKPKRLPPITDDILLKPATVLAEEIRTGKLKSVDLVQRYMQRIREVQPVVNAVVEDRLEEALVEAEAADQLVASRTVSVEQLAKDKPFLGLPLTTKDCYAVKGMLQDSGLVLRRGFRAPQDADAMALLRAAGAIPLAVTNVSELCMWWESYNHLHGRTNNPYDSRRICGGSSGGEGCIIASAGSVFGVGTDIGGSIRMPAFFNGIFGHKPTRGLVSNKGQYPPARDDSLDACLVAGPMCRYAQDLAPMLAVMAGPRQSLVPFDTKVDWSKVTVYYMVDDMGGALCTPVHPEMKDAVRKVVRYFRETHGSPVAEVALEEFRHSAQIFNARLAAASVPSFASELALLKGKVPVWRELVRWLFGRSPHTLPALMLCLLEWLSPKRGHPVLQRALARADVLKERMDALLAGGAAIFVYPSHPEPAPFHYQPILKPFNFAYTAIFNVLGYPVCQCPVGLSPSMGTPLGVQLVAGFHKDHLCLQGACEVERAFGGWHQPPTK</sequence>
<dbReference type="AlphaFoldDB" id="A0A9J6H4H3"/>
<dbReference type="OMA" id="MHEDTTD"/>
<dbReference type="InterPro" id="IPR020556">
    <property type="entry name" value="Amidase_CS"/>
</dbReference>
<dbReference type="PROSITE" id="PS00571">
    <property type="entry name" value="AMIDASES"/>
    <property type="match status" value="1"/>
</dbReference>
<comment type="similarity">
    <text evidence="1">Belongs to the amidase family.</text>
</comment>
<evidence type="ECO:0000313" key="5">
    <source>
        <dbReference type="Proteomes" id="UP000821853"/>
    </source>
</evidence>
<evidence type="ECO:0000313" key="4">
    <source>
        <dbReference type="EMBL" id="KAH9381695.1"/>
    </source>
</evidence>
<dbReference type="InterPro" id="IPR023631">
    <property type="entry name" value="Amidase_dom"/>
</dbReference>
<feature type="active site" description="Acyl-ester intermediate" evidence="2">
    <location>
        <position position="227"/>
    </location>
</feature>
<protein>
    <recommendedName>
        <fullName evidence="3">Amidase domain-containing protein</fullName>
    </recommendedName>
</protein>
<gene>
    <name evidence="4" type="ORF">HPB48_011975</name>
</gene>
<organism evidence="4 5">
    <name type="scientific">Haemaphysalis longicornis</name>
    <name type="common">Bush tick</name>
    <dbReference type="NCBI Taxonomy" id="44386"/>
    <lineage>
        <taxon>Eukaryota</taxon>
        <taxon>Metazoa</taxon>
        <taxon>Ecdysozoa</taxon>
        <taxon>Arthropoda</taxon>
        <taxon>Chelicerata</taxon>
        <taxon>Arachnida</taxon>
        <taxon>Acari</taxon>
        <taxon>Parasitiformes</taxon>
        <taxon>Ixodida</taxon>
        <taxon>Ixodoidea</taxon>
        <taxon>Ixodidae</taxon>
        <taxon>Haemaphysalinae</taxon>
        <taxon>Haemaphysalis</taxon>
    </lineage>
</organism>
<feature type="active site" description="Charge relay system" evidence="2">
    <location>
        <position position="203"/>
    </location>
</feature>
<reference evidence="4 5" key="1">
    <citation type="journal article" date="2020" name="Cell">
        <title>Large-Scale Comparative Analyses of Tick Genomes Elucidate Their Genetic Diversity and Vector Capacities.</title>
        <authorList>
            <consortium name="Tick Genome and Microbiome Consortium (TIGMIC)"/>
            <person name="Jia N."/>
            <person name="Wang J."/>
            <person name="Shi W."/>
            <person name="Du L."/>
            <person name="Sun Y."/>
            <person name="Zhan W."/>
            <person name="Jiang J.F."/>
            <person name="Wang Q."/>
            <person name="Zhang B."/>
            <person name="Ji P."/>
            <person name="Bell-Sakyi L."/>
            <person name="Cui X.M."/>
            <person name="Yuan T.T."/>
            <person name="Jiang B.G."/>
            <person name="Yang W.F."/>
            <person name="Lam T.T."/>
            <person name="Chang Q.C."/>
            <person name="Ding S.J."/>
            <person name="Wang X.J."/>
            <person name="Zhu J.G."/>
            <person name="Ruan X.D."/>
            <person name="Zhao L."/>
            <person name="Wei J.T."/>
            <person name="Ye R.Z."/>
            <person name="Que T.C."/>
            <person name="Du C.H."/>
            <person name="Zhou Y.H."/>
            <person name="Cheng J.X."/>
            <person name="Dai P.F."/>
            <person name="Guo W.B."/>
            <person name="Han X.H."/>
            <person name="Huang E.J."/>
            <person name="Li L.F."/>
            <person name="Wei W."/>
            <person name="Gao Y.C."/>
            <person name="Liu J.Z."/>
            <person name="Shao H.Z."/>
            <person name="Wang X."/>
            <person name="Wang C.C."/>
            <person name="Yang T.C."/>
            <person name="Huo Q.B."/>
            <person name="Li W."/>
            <person name="Chen H.Y."/>
            <person name="Chen S.E."/>
            <person name="Zhou L.G."/>
            <person name="Ni X.B."/>
            <person name="Tian J.H."/>
            <person name="Sheng Y."/>
            <person name="Liu T."/>
            <person name="Pan Y.S."/>
            <person name="Xia L.Y."/>
            <person name="Li J."/>
            <person name="Zhao F."/>
            <person name="Cao W.C."/>
        </authorList>
    </citation>
    <scope>NUCLEOTIDE SEQUENCE [LARGE SCALE GENOMIC DNA]</scope>
    <source>
        <strain evidence="4">HaeL-2018</strain>
    </source>
</reference>
<dbReference type="Pfam" id="PF01425">
    <property type="entry name" value="Amidase"/>
    <property type="match status" value="1"/>
</dbReference>
<feature type="domain" description="Amidase" evidence="3">
    <location>
        <begin position="66"/>
        <end position="509"/>
    </location>
</feature>
<dbReference type="InterPro" id="IPR036928">
    <property type="entry name" value="AS_sf"/>
</dbReference>
<dbReference type="Gene3D" id="3.90.1300.10">
    <property type="entry name" value="Amidase signature (AS) domain"/>
    <property type="match status" value="1"/>
</dbReference>
<comment type="caution">
    <text evidence="4">The sequence shown here is derived from an EMBL/GenBank/DDBJ whole genome shotgun (WGS) entry which is preliminary data.</text>
</comment>
<name>A0A9J6H4H3_HAELO</name>